<organism evidence="4 5">
    <name type="scientific">[Clostridium] ultunense Esp</name>
    <dbReference type="NCBI Taxonomy" id="1288971"/>
    <lineage>
        <taxon>Bacteria</taxon>
        <taxon>Bacillati</taxon>
        <taxon>Bacillota</taxon>
        <taxon>Tissierellia</taxon>
        <taxon>Tissierellales</taxon>
        <taxon>Tepidimicrobiaceae</taxon>
        <taxon>Schnuerera</taxon>
    </lineage>
</organism>
<keyword evidence="5" id="KW-1185">Reference proteome</keyword>
<dbReference type="RefSeq" id="WP_109840694.1">
    <property type="nucleotide sequence ID" value="NZ_LT669839.1"/>
</dbReference>
<dbReference type="OrthoDB" id="4990at2"/>
<dbReference type="EMBL" id="LT669839">
    <property type="protein sequence ID" value="SHD78075.1"/>
    <property type="molecule type" value="Genomic_DNA"/>
</dbReference>
<feature type="domain" description="Deacetylase PdaC" evidence="3">
    <location>
        <begin position="59"/>
        <end position="147"/>
    </location>
</feature>
<evidence type="ECO:0000259" key="3">
    <source>
        <dbReference type="Pfam" id="PF13739"/>
    </source>
</evidence>
<sequence>MKKEVILLGLAGGLMLGNVSLAKSGEDIDAYIRKELNNPLSINAEIGANKAKISTETIKSDIDNVDIEIPVIKGLKDGVYQEQLNYIIKRTAEKDLNQFEKEVEELKKLGIEWKPEMKIGHQIKSEEDILSFAITTYSYTGGANGMSRRDYYNIDVKENKTIRLEDLFKENSDFKAIINDEINRQIKEEMDTGKKTYFEGDDGFKSIKDDQSFYINENGNLVVAFQLYEIAPRSSGHPEFKISGERIVHILKNLKPVIINGKKIKLQNPMFKSEKGTIMMPLAEVAKALGFEVTWDGKNRVANINKGPISAGAYIGKDKYYFSKALIYLEEEAKLIKGRTYVPISFIERVLQGQIIINEDNIINIKY</sequence>
<dbReference type="Gene3D" id="3.90.640.20">
    <property type="entry name" value="Heat-shock cognate protein, ATPase"/>
    <property type="match status" value="1"/>
</dbReference>
<gene>
    <name evidence="4" type="ORF">CUESP1_2739</name>
</gene>
<evidence type="ECO:0000313" key="4">
    <source>
        <dbReference type="EMBL" id="SHD78075.1"/>
    </source>
</evidence>
<evidence type="ECO:0000259" key="2">
    <source>
        <dbReference type="Pfam" id="PF11738"/>
    </source>
</evidence>
<name>A0A1M4PRE8_9FIRM</name>
<dbReference type="Pfam" id="PF13739">
    <property type="entry name" value="PdaC"/>
    <property type="match status" value="1"/>
</dbReference>
<dbReference type="InterPro" id="IPR025303">
    <property type="entry name" value="PdaC"/>
</dbReference>
<proteinExistence type="predicted"/>
<dbReference type="InterPro" id="IPR037126">
    <property type="entry name" value="PdaC/RsiV-like_sf"/>
</dbReference>
<dbReference type="SUPFAM" id="SSF55383">
    <property type="entry name" value="Copper amine oxidase, domain N"/>
    <property type="match status" value="1"/>
</dbReference>
<reference evidence="4 5" key="1">
    <citation type="submission" date="2016-11" db="EMBL/GenBank/DDBJ databases">
        <authorList>
            <person name="Manzoor S."/>
        </authorList>
    </citation>
    <scope>NUCLEOTIDE SEQUENCE [LARGE SCALE GENOMIC DNA]</scope>
    <source>
        <strain evidence="4">Clostridium ultunense strain Esp</strain>
    </source>
</reference>
<dbReference type="InterPro" id="IPR036582">
    <property type="entry name" value="Mao_N_sf"/>
</dbReference>
<dbReference type="Gene3D" id="3.30.457.10">
    <property type="entry name" value="Copper amine oxidase-like, N-terminal domain"/>
    <property type="match status" value="1"/>
</dbReference>
<accession>A0A1M4PRE8</accession>
<evidence type="ECO:0000313" key="5">
    <source>
        <dbReference type="Proteomes" id="UP000245423"/>
    </source>
</evidence>
<feature type="domain" description="Copper amine oxidase-like N-terminal" evidence="1">
    <location>
        <begin position="259"/>
        <end position="361"/>
    </location>
</feature>
<feature type="domain" description="DUF3298" evidence="2">
    <location>
        <begin position="165"/>
        <end position="243"/>
    </location>
</feature>
<dbReference type="InterPro" id="IPR021729">
    <property type="entry name" value="DUF3298"/>
</dbReference>
<evidence type="ECO:0000259" key="1">
    <source>
        <dbReference type="Pfam" id="PF07833"/>
    </source>
</evidence>
<dbReference type="Pfam" id="PF07833">
    <property type="entry name" value="Cu_amine_oxidN1"/>
    <property type="match status" value="1"/>
</dbReference>
<dbReference type="Pfam" id="PF11738">
    <property type="entry name" value="DUF3298"/>
    <property type="match status" value="1"/>
</dbReference>
<dbReference type="Proteomes" id="UP000245423">
    <property type="component" value="Chromosome 1"/>
</dbReference>
<dbReference type="Gene3D" id="3.30.565.40">
    <property type="entry name" value="Fervidobacterium nodosum Rt17-B1 like"/>
    <property type="match status" value="1"/>
</dbReference>
<dbReference type="InterPro" id="IPR012854">
    <property type="entry name" value="Cu_amine_oxidase-like_N"/>
</dbReference>
<dbReference type="AlphaFoldDB" id="A0A1M4PRE8"/>
<protein>
    <recommendedName>
        <fullName evidence="6">Copper amine oxidase domain protein</fullName>
    </recommendedName>
</protein>
<evidence type="ECO:0008006" key="6">
    <source>
        <dbReference type="Google" id="ProtNLM"/>
    </source>
</evidence>